<keyword evidence="3" id="KW-1185">Reference proteome</keyword>
<gene>
    <name evidence="2" type="ORF">QTJ16_003274</name>
</gene>
<proteinExistence type="inferred from homology"/>
<dbReference type="InterPro" id="IPR038765">
    <property type="entry name" value="Papain-like_cys_pep_sf"/>
</dbReference>
<evidence type="ECO:0000313" key="2">
    <source>
        <dbReference type="EMBL" id="KAK2627308.1"/>
    </source>
</evidence>
<dbReference type="PANTHER" id="PTHR11786">
    <property type="entry name" value="N-HYDROXYARYLAMINE O-ACETYLTRANSFERASE"/>
    <property type="match status" value="1"/>
</dbReference>
<comment type="similarity">
    <text evidence="1">Belongs to the arylamine N-acetyltransferase family.</text>
</comment>
<dbReference type="PANTHER" id="PTHR11786:SF0">
    <property type="entry name" value="ARYLAMINE N-ACETYLTRANSFERASE 4-RELATED"/>
    <property type="match status" value="1"/>
</dbReference>
<evidence type="ECO:0008006" key="4">
    <source>
        <dbReference type="Google" id="ProtNLM"/>
    </source>
</evidence>
<name>A0AAD9SZD4_9HELO</name>
<dbReference type="Proteomes" id="UP001285354">
    <property type="component" value="Unassembled WGS sequence"/>
</dbReference>
<dbReference type="InterPro" id="IPR053710">
    <property type="entry name" value="Arylamine_NAT_domain_sf"/>
</dbReference>
<evidence type="ECO:0000256" key="1">
    <source>
        <dbReference type="ARBA" id="ARBA00006547"/>
    </source>
</evidence>
<dbReference type="Pfam" id="PF00797">
    <property type="entry name" value="Acetyltransf_2"/>
    <property type="match status" value="1"/>
</dbReference>
<dbReference type="InterPro" id="IPR001447">
    <property type="entry name" value="Arylamine_N-AcTrfase"/>
</dbReference>
<comment type="caution">
    <text evidence="2">The sequence shown here is derived from an EMBL/GenBank/DDBJ whole genome shotgun (WGS) entry which is preliminary data.</text>
</comment>
<dbReference type="GO" id="GO:0016407">
    <property type="term" value="F:acetyltransferase activity"/>
    <property type="evidence" value="ECO:0007669"/>
    <property type="project" value="InterPro"/>
</dbReference>
<organism evidence="2 3">
    <name type="scientific">Diplocarpon rosae</name>
    <dbReference type="NCBI Taxonomy" id="946125"/>
    <lineage>
        <taxon>Eukaryota</taxon>
        <taxon>Fungi</taxon>
        <taxon>Dikarya</taxon>
        <taxon>Ascomycota</taxon>
        <taxon>Pezizomycotina</taxon>
        <taxon>Leotiomycetes</taxon>
        <taxon>Helotiales</taxon>
        <taxon>Drepanopezizaceae</taxon>
        <taxon>Diplocarpon</taxon>
    </lineage>
</organism>
<dbReference type="EMBL" id="JAUBYV010000004">
    <property type="protein sequence ID" value="KAK2627308.1"/>
    <property type="molecule type" value="Genomic_DNA"/>
</dbReference>
<dbReference type="SUPFAM" id="SSF54001">
    <property type="entry name" value="Cysteine proteinases"/>
    <property type="match status" value="1"/>
</dbReference>
<reference evidence="2" key="1">
    <citation type="submission" date="2023-06" db="EMBL/GenBank/DDBJ databases">
        <title>Draft genome of Marssonina rosae.</title>
        <authorList>
            <person name="Cheng Q."/>
        </authorList>
    </citation>
    <scope>NUCLEOTIDE SEQUENCE</scope>
    <source>
        <strain evidence="2">R4</strain>
    </source>
</reference>
<dbReference type="Gene3D" id="3.30.2140.20">
    <property type="match status" value="1"/>
</dbReference>
<sequence length="387" mass="42464">MAFSNRPTYTLAAIKTYLSHISLPACSHTHNALLQAATSRDREWAASSAALTALGQLQMYQQAKIPFANLYLHYSRHHVGTLNAGELYEYLVSSRGIASEGGGAAGESVLAAQAGPAQKQASAAAAFSFSPSVAGLLERERKWEGREPSGGRGGTCSANNTFFGTVMRSLGMRVMASGARVAATVIRGERETGRFNGWTHMINLVTFEGKRWLVDVGFVATGPTTPIELTHGNEIPWGATGDRLRLLFTAIPEFEDPDQRCWVLQYKDHSKREWKDLYCFTETEFIPQDIAVMNFKSTGDVRGSFFNHLAFCGRNIVEEGKVVGTVNLAGAKCKRKIWRGGKWQSDVVGVCESEVDRWEMLESVFGIVLGSEERKGIKGLESELKGR</sequence>
<evidence type="ECO:0000313" key="3">
    <source>
        <dbReference type="Proteomes" id="UP001285354"/>
    </source>
</evidence>
<dbReference type="AlphaFoldDB" id="A0AAD9SZD4"/>
<accession>A0AAD9SZD4</accession>
<protein>
    <recommendedName>
        <fullName evidence="4">Arylamine N-acetyltransferase</fullName>
    </recommendedName>
</protein>